<dbReference type="Pfam" id="PF00535">
    <property type="entry name" value="Glycos_transf_2"/>
    <property type="match status" value="1"/>
</dbReference>
<organism evidence="2 3">
    <name type="scientific">Candidatus Magasanikbacteria bacterium RIFCSPHIGHO2_01_FULL_47_8</name>
    <dbReference type="NCBI Taxonomy" id="1798673"/>
    <lineage>
        <taxon>Bacteria</taxon>
        <taxon>Candidatus Magasanikiibacteriota</taxon>
    </lineage>
</organism>
<sequence>MWKDKSVSVVLASYRERNSIREVIEEFFSTGVVDEVIVVDNNAEAGSVEEVQKTGAKLFFERRQGQGYALQKGMLEAKGDYIILCEGDGTYSPHDVQKFLLYGAEFPVVLGTRTNTSLIGPDSAMFFLRRIADILEGKLIEILFQSNRLTDIGCTYKLLRQETVRQLRPHWIKGDSHFITEVTLQVVARRIPFVEIPVAFKKRIGVSAMTENFPNVAKWGVKLLLFIILFRLKWKNRRI</sequence>
<dbReference type="Proteomes" id="UP000177953">
    <property type="component" value="Unassembled WGS sequence"/>
</dbReference>
<dbReference type="SUPFAM" id="SSF53448">
    <property type="entry name" value="Nucleotide-diphospho-sugar transferases"/>
    <property type="match status" value="1"/>
</dbReference>
<dbReference type="InterPro" id="IPR001173">
    <property type="entry name" value="Glyco_trans_2-like"/>
</dbReference>
<dbReference type="AlphaFoldDB" id="A0A1F6MFH6"/>
<dbReference type="Gene3D" id="3.90.550.10">
    <property type="entry name" value="Spore Coat Polysaccharide Biosynthesis Protein SpsA, Chain A"/>
    <property type="match status" value="1"/>
</dbReference>
<feature type="domain" description="Glycosyltransferase 2-like" evidence="1">
    <location>
        <begin position="8"/>
        <end position="114"/>
    </location>
</feature>
<dbReference type="PANTHER" id="PTHR48090:SF7">
    <property type="entry name" value="RFBJ PROTEIN"/>
    <property type="match status" value="1"/>
</dbReference>
<reference evidence="2 3" key="1">
    <citation type="journal article" date="2016" name="Nat. Commun.">
        <title>Thousands of microbial genomes shed light on interconnected biogeochemical processes in an aquifer system.</title>
        <authorList>
            <person name="Anantharaman K."/>
            <person name="Brown C.T."/>
            <person name="Hug L.A."/>
            <person name="Sharon I."/>
            <person name="Castelle C.J."/>
            <person name="Probst A.J."/>
            <person name="Thomas B.C."/>
            <person name="Singh A."/>
            <person name="Wilkins M.J."/>
            <person name="Karaoz U."/>
            <person name="Brodie E.L."/>
            <person name="Williams K.H."/>
            <person name="Hubbard S.S."/>
            <person name="Banfield J.F."/>
        </authorList>
    </citation>
    <scope>NUCLEOTIDE SEQUENCE [LARGE SCALE GENOMIC DNA]</scope>
</reference>
<evidence type="ECO:0000259" key="1">
    <source>
        <dbReference type="Pfam" id="PF00535"/>
    </source>
</evidence>
<protein>
    <recommendedName>
        <fullName evidence="1">Glycosyltransferase 2-like domain-containing protein</fullName>
    </recommendedName>
</protein>
<dbReference type="EMBL" id="MFPU01000008">
    <property type="protein sequence ID" value="OGH70402.1"/>
    <property type="molecule type" value="Genomic_DNA"/>
</dbReference>
<dbReference type="CDD" id="cd04179">
    <property type="entry name" value="DPM_DPG-synthase_like"/>
    <property type="match status" value="1"/>
</dbReference>
<name>A0A1F6MFH6_9BACT</name>
<evidence type="ECO:0000313" key="2">
    <source>
        <dbReference type="EMBL" id="OGH70402.1"/>
    </source>
</evidence>
<dbReference type="PANTHER" id="PTHR48090">
    <property type="entry name" value="UNDECAPRENYL-PHOSPHATE 4-DEOXY-4-FORMAMIDO-L-ARABINOSE TRANSFERASE-RELATED"/>
    <property type="match status" value="1"/>
</dbReference>
<accession>A0A1F6MFH6</accession>
<dbReference type="InterPro" id="IPR050256">
    <property type="entry name" value="Glycosyltransferase_2"/>
</dbReference>
<comment type="caution">
    <text evidence="2">The sequence shown here is derived from an EMBL/GenBank/DDBJ whole genome shotgun (WGS) entry which is preliminary data.</text>
</comment>
<dbReference type="InterPro" id="IPR029044">
    <property type="entry name" value="Nucleotide-diphossugar_trans"/>
</dbReference>
<gene>
    <name evidence="2" type="ORF">A2754_03540</name>
</gene>
<evidence type="ECO:0000313" key="3">
    <source>
        <dbReference type="Proteomes" id="UP000177953"/>
    </source>
</evidence>
<proteinExistence type="predicted"/>